<name>G5PYU2_SALMO</name>
<sequence>MLFAASLTSVQAAQPIADPVFASDIVDRYAEHIFYGSGATGMALVVIDGNQRVFRSFGDTRPGNNVRPQLDSVIRIASLTKLMTSEMLVKLLDQGTVKLNDPLSKYAPPGAHVPTYQGTPITLVNLATHTSALPREQPGGAAHRPVFVWPTREQRWSWLSTATLKVAPGSQAAYSNLAFDLLADALATASGKPYTQLFEEKITRPLGMKDTTFTPSPDQCKRLMVAEKGASPCNNTLAAIGSGGVYSTPGDMMRWMQQYLSSDFYHRSHQADRMQTLIYQRTQLKKIIGMDVPGKADALGLGWVYMAPKGTQIKLAQYWPKDGRPGIIQKTGGGGGFITYMAMIPQYNIGAFVVVTRSPLTRFTNMSDGINDLVTELSGNKPIAIPAS</sequence>
<protein>
    <submittedName>
        <fullName evidence="3">Penicillin-binding protein AmpH</fullName>
    </submittedName>
</protein>
<accession>G5PYU2</accession>
<dbReference type="Gene3D" id="3.40.710.10">
    <property type="entry name" value="DD-peptidase/beta-lactamase superfamily"/>
    <property type="match status" value="1"/>
</dbReference>
<gene>
    <name evidence="3" type="ORF">LTSEMON_0589</name>
</gene>
<dbReference type="PANTHER" id="PTHR22935:SF95">
    <property type="entry name" value="BETA-LACTAMASE-LIKE 1-RELATED"/>
    <property type="match status" value="1"/>
</dbReference>
<dbReference type="InterPro" id="IPR012338">
    <property type="entry name" value="Beta-lactam/transpept-like"/>
</dbReference>
<dbReference type="PANTHER" id="PTHR22935">
    <property type="entry name" value="PENICILLIN-BINDING PROTEIN"/>
    <property type="match status" value="1"/>
</dbReference>
<dbReference type="InterPro" id="IPR001466">
    <property type="entry name" value="Beta-lactam-related"/>
</dbReference>
<comment type="similarity">
    <text evidence="1">Belongs to the beta-lactamase family.</text>
</comment>
<comment type="caution">
    <text evidence="3">The sequence shown here is derived from an EMBL/GenBank/DDBJ whole genome shotgun (WGS) entry which is preliminary data.</text>
</comment>
<dbReference type="InterPro" id="IPR051478">
    <property type="entry name" value="Beta-lactamase-like_AB/R"/>
</dbReference>
<dbReference type="AlphaFoldDB" id="G5PYU2"/>
<dbReference type="NCBIfam" id="NF007943">
    <property type="entry name" value="PRK10662.1"/>
    <property type="match status" value="1"/>
</dbReference>
<dbReference type="SUPFAM" id="SSF56601">
    <property type="entry name" value="beta-lactamase/transpeptidase-like"/>
    <property type="match status" value="1"/>
</dbReference>
<evidence type="ECO:0000256" key="1">
    <source>
        <dbReference type="ARBA" id="ARBA00038473"/>
    </source>
</evidence>
<reference evidence="3 4" key="1">
    <citation type="journal article" date="2011" name="BMC Genomics">
        <title>Genome sequencing reveals diversification of virulence factor content and possible host adaptation in distinct subpopulations of Salmonella enterica.</title>
        <authorList>
            <person name="den Bakker H.C."/>
            <person name="Moreno Switt A.I."/>
            <person name="Govoni G."/>
            <person name="Cummings C.A."/>
            <person name="Ranieri M.L."/>
            <person name="Degoricija L."/>
            <person name="Hoelzer K."/>
            <person name="Rodriguez-Rivera L.D."/>
            <person name="Brown S."/>
            <person name="Bolchacova E."/>
            <person name="Furtado M.R."/>
            <person name="Wiedmann M."/>
        </authorList>
    </citation>
    <scope>NUCLEOTIDE SEQUENCE [LARGE SCALE GENOMIC DNA]</scope>
    <source>
        <strain evidence="3 4">S5-403</strain>
    </source>
</reference>
<evidence type="ECO:0000313" key="3">
    <source>
        <dbReference type="EMBL" id="EHC82768.1"/>
    </source>
</evidence>
<evidence type="ECO:0000313" key="4">
    <source>
        <dbReference type="Proteomes" id="UP000003221"/>
    </source>
</evidence>
<organism evidence="3 4">
    <name type="scientific">Salmonella enterica subsp. enterica serovar Montevideo str. S5-403</name>
    <dbReference type="NCBI Taxonomy" id="913242"/>
    <lineage>
        <taxon>Bacteria</taxon>
        <taxon>Pseudomonadati</taxon>
        <taxon>Pseudomonadota</taxon>
        <taxon>Gammaproteobacteria</taxon>
        <taxon>Enterobacterales</taxon>
        <taxon>Enterobacteriaceae</taxon>
        <taxon>Salmonella</taxon>
    </lineage>
</organism>
<dbReference type="Pfam" id="PF00144">
    <property type="entry name" value="Beta-lactamase"/>
    <property type="match status" value="1"/>
</dbReference>
<dbReference type="PATRIC" id="fig|913242.3.peg.594"/>
<feature type="domain" description="Beta-lactamase-related" evidence="2">
    <location>
        <begin position="36"/>
        <end position="360"/>
    </location>
</feature>
<evidence type="ECO:0000259" key="2">
    <source>
        <dbReference type="Pfam" id="PF00144"/>
    </source>
</evidence>
<dbReference type="EMBL" id="AFCS01000162">
    <property type="protein sequence ID" value="EHC82768.1"/>
    <property type="molecule type" value="Genomic_DNA"/>
</dbReference>
<proteinExistence type="inferred from homology"/>
<dbReference type="Proteomes" id="UP000003221">
    <property type="component" value="Unassembled WGS sequence"/>
</dbReference>